<proteinExistence type="predicted"/>
<evidence type="ECO:0000313" key="3">
    <source>
        <dbReference type="EMBL" id="GGE23727.1"/>
    </source>
</evidence>
<comment type="caution">
    <text evidence="3">The sequence shown here is derived from an EMBL/GenBank/DDBJ whole genome shotgun (WGS) entry which is preliminary data.</text>
</comment>
<dbReference type="SUPFAM" id="SSF56524">
    <property type="entry name" value="Oxidoreductase molybdopterin-binding domain"/>
    <property type="match status" value="1"/>
</dbReference>
<dbReference type="Pfam" id="PF00174">
    <property type="entry name" value="Oxidored_molyb"/>
    <property type="match status" value="1"/>
</dbReference>
<name>A0A917EDW8_9RHOB</name>
<evidence type="ECO:0000313" key="4">
    <source>
        <dbReference type="Proteomes" id="UP000612855"/>
    </source>
</evidence>
<reference evidence="4" key="1">
    <citation type="journal article" date="2019" name="Int. J. Syst. Evol. Microbiol.">
        <title>The Global Catalogue of Microorganisms (GCM) 10K type strain sequencing project: providing services to taxonomists for standard genome sequencing and annotation.</title>
        <authorList>
            <consortium name="The Broad Institute Genomics Platform"/>
            <consortium name="The Broad Institute Genome Sequencing Center for Infectious Disease"/>
            <person name="Wu L."/>
            <person name="Ma J."/>
        </authorList>
    </citation>
    <scope>NUCLEOTIDE SEQUENCE [LARGE SCALE GENOMIC DNA]</scope>
    <source>
        <strain evidence="4">CGMCC 1.12664</strain>
    </source>
</reference>
<dbReference type="EMBL" id="BMFJ01000001">
    <property type="protein sequence ID" value="GGE23727.1"/>
    <property type="molecule type" value="Genomic_DNA"/>
</dbReference>
<dbReference type="InterPro" id="IPR000572">
    <property type="entry name" value="OxRdtase_Mopterin-bd_dom"/>
</dbReference>
<dbReference type="Gene3D" id="3.90.420.10">
    <property type="entry name" value="Oxidoreductase, molybdopterin-binding domain"/>
    <property type="match status" value="1"/>
</dbReference>
<feature type="chain" id="PRO_5037264060" evidence="1">
    <location>
        <begin position="19"/>
        <end position="160"/>
    </location>
</feature>
<dbReference type="AlphaFoldDB" id="A0A917EDW8"/>
<feature type="signal peptide" evidence="1">
    <location>
        <begin position="1"/>
        <end position="18"/>
    </location>
</feature>
<dbReference type="RefSeq" id="WP_188476601.1">
    <property type="nucleotide sequence ID" value="NZ_BMFJ01000001.1"/>
</dbReference>
<dbReference type="InterPro" id="IPR036374">
    <property type="entry name" value="OxRdtase_Mopterin-bd_sf"/>
</dbReference>
<evidence type="ECO:0000256" key="1">
    <source>
        <dbReference type="SAM" id="SignalP"/>
    </source>
</evidence>
<gene>
    <name evidence="3" type="ORF">GCM10011360_10370</name>
</gene>
<keyword evidence="4" id="KW-1185">Reference proteome</keyword>
<dbReference type="Proteomes" id="UP000612855">
    <property type="component" value="Unassembled WGS sequence"/>
</dbReference>
<feature type="domain" description="Oxidoreductase molybdopterin-binding" evidence="2">
    <location>
        <begin position="66"/>
        <end position="133"/>
    </location>
</feature>
<sequence length="160" mass="17554">MHRLILLLFCLWALPSLAADPLPVATGTPMLTITAGGDTHRLDADGLRALPVAEFVTTTIWTEGPQSFAGVRMTDLLDRLGISSGTMILTAANGYQVRVPVADFGPDGAIIAYDRNGEAMTLRDKGPLWLVYPYDSDPKFRTEIIYANSIWQLDRIEFAD</sequence>
<evidence type="ECO:0000259" key="2">
    <source>
        <dbReference type="Pfam" id="PF00174"/>
    </source>
</evidence>
<accession>A0A917EDW8</accession>
<organism evidence="3 4">
    <name type="scientific">Primorskyibacter flagellatus</name>
    <dbReference type="NCBI Taxonomy" id="1387277"/>
    <lineage>
        <taxon>Bacteria</taxon>
        <taxon>Pseudomonadati</taxon>
        <taxon>Pseudomonadota</taxon>
        <taxon>Alphaproteobacteria</taxon>
        <taxon>Rhodobacterales</taxon>
        <taxon>Roseobacteraceae</taxon>
        <taxon>Primorskyibacter</taxon>
    </lineage>
</organism>
<keyword evidence="1" id="KW-0732">Signal</keyword>
<protein>
    <submittedName>
        <fullName evidence="3">Oxidoreductase</fullName>
    </submittedName>
</protein>